<accession>A0ABS1U0J9</accession>
<keyword evidence="8" id="KW-1185">Reference proteome</keyword>
<dbReference type="EMBL" id="JAETWB010000002">
    <property type="protein sequence ID" value="MBL6078199.1"/>
    <property type="molecule type" value="Genomic_DNA"/>
</dbReference>
<feature type="domain" description="UvrD-like helicase ATP-binding" evidence="6">
    <location>
        <begin position="102"/>
        <end position="171"/>
    </location>
</feature>
<evidence type="ECO:0000313" key="8">
    <source>
        <dbReference type="Proteomes" id="UP000660885"/>
    </source>
</evidence>
<evidence type="ECO:0000256" key="2">
    <source>
        <dbReference type="ARBA" id="ARBA00022801"/>
    </source>
</evidence>
<evidence type="ECO:0000256" key="5">
    <source>
        <dbReference type="ARBA" id="ARBA00034923"/>
    </source>
</evidence>
<dbReference type="InterPro" id="IPR027417">
    <property type="entry name" value="P-loop_NTPase"/>
</dbReference>
<keyword evidence="4" id="KW-0067">ATP-binding</keyword>
<evidence type="ECO:0000256" key="1">
    <source>
        <dbReference type="ARBA" id="ARBA00022741"/>
    </source>
</evidence>
<dbReference type="SUPFAM" id="SSF52540">
    <property type="entry name" value="P-loop containing nucleoside triphosphate hydrolases"/>
    <property type="match status" value="1"/>
</dbReference>
<sequence length="473" mass="51109">MTPDEIDLLAIDRGSVSAPAGCGKTHLIARTLTRHSDPKPILVLTHTNAGVAALRGRLDRFQVPRASYRLATLDGWAMRLIGTFPGRSGHDPSILALGNPRSDYHAIRVAAVELLQAGHISDVLSASYDRLIVDEYQDCSEIQHFIVGLASNTLRTCVLGDPLQAIFNFAGRLADWEKDVREHFPPAGELSTPWRWINAGEQGFGEWLLDARRSLLAGGGVDLSSAPANVVWLPLDGISDEAIKLEACRTPALSKDGGVLIMAESKKPDRQRRFARNTPDAVAIESVDLGDLVSFARAFRVTESDALDRIIEFAESVMANLGGTETLERVREHLAGTSTAPPSDAEAAALRFAAAPTHRGALGFLSALNAQTGVRVHRPTVFRSCLKALEACPDDEQASFLAMAIKMREENRLLGRPLPGRAVGSTLLLKGLEAEVAVILDAHGMNPAHLYVAMTRGARKLVVCSRTPKLPAW</sequence>
<dbReference type="Gene3D" id="3.40.50.300">
    <property type="entry name" value="P-loop containing nucleotide triphosphate hydrolases"/>
    <property type="match status" value="1"/>
</dbReference>
<evidence type="ECO:0000259" key="6">
    <source>
        <dbReference type="Pfam" id="PF00580"/>
    </source>
</evidence>
<comment type="caution">
    <text evidence="7">The sequence shown here is derived from an EMBL/GenBank/DDBJ whole genome shotgun (WGS) entry which is preliminary data.</text>
</comment>
<name>A0ABS1U0J9_9PROT</name>
<evidence type="ECO:0000256" key="4">
    <source>
        <dbReference type="ARBA" id="ARBA00022840"/>
    </source>
</evidence>
<dbReference type="Proteomes" id="UP000660885">
    <property type="component" value="Unassembled WGS sequence"/>
</dbReference>
<reference evidence="7 8" key="1">
    <citation type="submission" date="2021-01" db="EMBL/GenBank/DDBJ databases">
        <title>Belnapia mucosa sp. nov. and Belnapia arida sp. nov., isolated from the Tabernas Desert (Almeria, Spain).</title>
        <authorList>
            <person name="Molina-Menor E."/>
            <person name="Vidal-Verdu A."/>
            <person name="Calonge A."/>
            <person name="Satari L."/>
            <person name="Pereto J."/>
            <person name="Porcar M."/>
        </authorList>
    </citation>
    <scope>NUCLEOTIDE SEQUENCE [LARGE SCALE GENOMIC DNA]</scope>
    <source>
        <strain evidence="7 8">T18</strain>
    </source>
</reference>
<organism evidence="7 8">
    <name type="scientific">Belnapia arida</name>
    <dbReference type="NCBI Taxonomy" id="2804533"/>
    <lineage>
        <taxon>Bacteria</taxon>
        <taxon>Pseudomonadati</taxon>
        <taxon>Pseudomonadota</taxon>
        <taxon>Alphaproteobacteria</taxon>
        <taxon>Acetobacterales</taxon>
        <taxon>Roseomonadaceae</taxon>
        <taxon>Belnapia</taxon>
    </lineage>
</organism>
<keyword evidence="2" id="KW-0378">Hydrolase</keyword>
<keyword evidence="3" id="KW-0347">Helicase</keyword>
<dbReference type="PANTHER" id="PTHR11070:SF2">
    <property type="entry name" value="ATP-DEPENDENT DNA HELICASE SRS2"/>
    <property type="match status" value="1"/>
</dbReference>
<dbReference type="PANTHER" id="PTHR11070">
    <property type="entry name" value="UVRD / RECB / PCRA DNA HELICASE FAMILY MEMBER"/>
    <property type="match status" value="1"/>
</dbReference>
<proteinExistence type="predicted"/>
<protein>
    <recommendedName>
        <fullName evidence="5">DNA 3'-5' helicase II</fullName>
    </recommendedName>
</protein>
<dbReference type="InterPro" id="IPR000212">
    <property type="entry name" value="DNA_helicase_UvrD/REP"/>
</dbReference>
<dbReference type="InterPro" id="IPR014016">
    <property type="entry name" value="UvrD-like_ATP-bd"/>
</dbReference>
<evidence type="ECO:0000256" key="3">
    <source>
        <dbReference type="ARBA" id="ARBA00022806"/>
    </source>
</evidence>
<evidence type="ECO:0000313" key="7">
    <source>
        <dbReference type="EMBL" id="MBL6078199.1"/>
    </source>
</evidence>
<gene>
    <name evidence="7" type="ORF">JMJ56_09295</name>
</gene>
<dbReference type="Pfam" id="PF00580">
    <property type="entry name" value="UvrD-helicase"/>
    <property type="match status" value="1"/>
</dbReference>
<keyword evidence="1" id="KW-0547">Nucleotide-binding</keyword>